<dbReference type="RefSeq" id="WP_179719450.1">
    <property type="nucleotide sequence ID" value="NZ_JACBZT010000001.1"/>
</dbReference>
<dbReference type="PANTHER" id="PTHR21716:SF64">
    <property type="entry name" value="AI-2 TRANSPORT PROTEIN TQSA"/>
    <property type="match status" value="1"/>
</dbReference>
<gene>
    <name evidence="8" type="ORF">GGQ55_003808</name>
</gene>
<feature type="transmembrane region" description="Helical" evidence="7">
    <location>
        <begin position="199"/>
        <end position="232"/>
    </location>
</feature>
<evidence type="ECO:0000313" key="9">
    <source>
        <dbReference type="Proteomes" id="UP000541969"/>
    </source>
</evidence>
<feature type="transmembrane region" description="Helical" evidence="7">
    <location>
        <begin position="36"/>
        <end position="54"/>
    </location>
</feature>
<keyword evidence="9" id="KW-1185">Reference proteome</keyword>
<evidence type="ECO:0000256" key="7">
    <source>
        <dbReference type="SAM" id="Phobius"/>
    </source>
</evidence>
<feature type="transmembrane region" description="Helical" evidence="7">
    <location>
        <begin position="12"/>
        <end position="30"/>
    </location>
</feature>
<dbReference type="InterPro" id="IPR002549">
    <property type="entry name" value="AI-2E-like"/>
</dbReference>
<sequence length="395" mass="41218">MSEPRPPRTLPLWLTVVLGVAGASIAVWGIRSASWILAPVLLAFVLTVVAHPMIGALERRGMRRAFAVAITVVVLDGGLILFAAAIALSFGRLATVLPQYSDEWQHLLDNAKSALSSAGIGKEQIKDALQGLQLSKLLAALGSVLEHLLGSVGALVLVLATVLFMTAEAAGLPARLSAVPGSERLTAALGGFARNTRRYIVVTTVFGLLVAIADTIALLVLGVPLALLWGLLSFLTNYVPNIGFLLGLAPPTLLALLVGGPGLALLVVLIYSLANFVIQSVIQPVFVGDAVGLSVTLSFLSVFVWTVVLGPMGAILAVPLTLFVVAVLVGQDPDRVWARTLLAGASGAASSPRRKRPGRRSRRRAEAAEAEPEEAAASSEPAHPPRTTTPAPRSP</sequence>
<comment type="subcellular location">
    <subcellularLocation>
        <location evidence="1">Membrane</location>
        <topology evidence="1">Multi-pass membrane protein</topology>
    </subcellularLocation>
</comment>
<evidence type="ECO:0000256" key="3">
    <source>
        <dbReference type="ARBA" id="ARBA00022692"/>
    </source>
</evidence>
<reference evidence="8 9" key="1">
    <citation type="submission" date="2020-07" db="EMBL/GenBank/DDBJ databases">
        <title>Sequencing the genomes of 1000 actinobacteria strains.</title>
        <authorList>
            <person name="Klenk H.-P."/>
        </authorList>
    </citation>
    <scope>NUCLEOTIDE SEQUENCE [LARGE SCALE GENOMIC DNA]</scope>
    <source>
        <strain evidence="8 9">DSM 104001</strain>
    </source>
</reference>
<dbReference type="AlphaFoldDB" id="A0A853CIA1"/>
<dbReference type="PANTHER" id="PTHR21716">
    <property type="entry name" value="TRANSMEMBRANE PROTEIN"/>
    <property type="match status" value="1"/>
</dbReference>
<evidence type="ECO:0000313" key="8">
    <source>
        <dbReference type="EMBL" id="NYJ07530.1"/>
    </source>
</evidence>
<keyword evidence="3 7" id="KW-0812">Transmembrane</keyword>
<organism evidence="8 9">
    <name type="scientific">Petropleomorpha daqingensis</name>
    <dbReference type="NCBI Taxonomy" id="2026353"/>
    <lineage>
        <taxon>Bacteria</taxon>
        <taxon>Bacillati</taxon>
        <taxon>Actinomycetota</taxon>
        <taxon>Actinomycetes</taxon>
        <taxon>Geodermatophilales</taxon>
        <taxon>Geodermatophilaceae</taxon>
        <taxon>Petropleomorpha</taxon>
    </lineage>
</organism>
<evidence type="ECO:0000256" key="5">
    <source>
        <dbReference type="ARBA" id="ARBA00023136"/>
    </source>
</evidence>
<dbReference type="Pfam" id="PF01594">
    <property type="entry name" value="AI-2E_transport"/>
    <property type="match status" value="1"/>
</dbReference>
<protein>
    <submittedName>
        <fullName evidence="8">Putative PurR-regulated permease PerM</fullName>
    </submittedName>
</protein>
<keyword evidence="5 7" id="KW-0472">Membrane</keyword>
<dbReference type="GO" id="GO:0055085">
    <property type="term" value="P:transmembrane transport"/>
    <property type="evidence" value="ECO:0007669"/>
    <property type="project" value="TreeGrafter"/>
</dbReference>
<feature type="compositionally biased region" description="Basic residues" evidence="6">
    <location>
        <begin position="352"/>
        <end position="363"/>
    </location>
</feature>
<feature type="transmembrane region" description="Helical" evidence="7">
    <location>
        <begin position="66"/>
        <end position="90"/>
    </location>
</feature>
<dbReference type="GO" id="GO:0016020">
    <property type="term" value="C:membrane"/>
    <property type="evidence" value="ECO:0007669"/>
    <property type="project" value="UniProtKB-SubCell"/>
</dbReference>
<feature type="transmembrane region" description="Helical" evidence="7">
    <location>
        <begin position="312"/>
        <end position="330"/>
    </location>
</feature>
<dbReference type="Proteomes" id="UP000541969">
    <property type="component" value="Unassembled WGS sequence"/>
</dbReference>
<comment type="caution">
    <text evidence="8">The sequence shown here is derived from an EMBL/GenBank/DDBJ whole genome shotgun (WGS) entry which is preliminary data.</text>
</comment>
<feature type="compositionally biased region" description="Low complexity" evidence="6">
    <location>
        <begin position="375"/>
        <end position="395"/>
    </location>
</feature>
<evidence type="ECO:0000256" key="1">
    <source>
        <dbReference type="ARBA" id="ARBA00004141"/>
    </source>
</evidence>
<feature type="transmembrane region" description="Helical" evidence="7">
    <location>
        <begin position="148"/>
        <end position="167"/>
    </location>
</feature>
<dbReference type="EMBL" id="JACBZT010000001">
    <property type="protein sequence ID" value="NYJ07530.1"/>
    <property type="molecule type" value="Genomic_DNA"/>
</dbReference>
<evidence type="ECO:0000256" key="4">
    <source>
        <dbReference type="ARBA" id="ARBA00022989"/>
    </source>
</evidence>
<feature type="region of interest" description="Disordered" evidence="6">
    <location>
        <begin position="346"/>
        <end position="395"/>
    </location>
</feature>
<comment type="similarity">
    <text evidence="2">Belongs to the autoinducer-2 exporter (AI-2E) (TC 2.A.86) family.</text>
</comment>
<keyword evidence="4 7" id="KW-1133">Transmembrane helix</keyword>
<evidence type="ECO:0000256" key="2">
    <source>
        <dbReference type="ARBA" id="ARBA00009773"/>
    </source>
</evidence>
<name>A0A853CIA1_9ACTN</name>
<proteinExistence type="inferred from homology"/>
<accession>A0A853CIA1</accession>
<evidence type="ECO:0000256" key="6">
    <source>
        <dbReference type="SAM" id="MobiDB-lite"/>
    </source>
</evidence>